<comment type="caution">
    <text evidence="1">The sequence shown here is derived from an EMBL/GenBank/DDBJ whole genome shotgun (WGS) entry which is preliminary data.</text>
</comment>
<organism evidence="1 2">
    <name type="scientific">Trifolium medium</name>
    <dbReference type="NCBI Taxonomy" id="97028"/>
    <lineage>
        <taxon>Eukaryota</taxon>
        <taxon>Viridiplantae</taxon>
        <taxon>Streptophyta</taxon>
        <taxon>Embryophyta</taxon>
        <taxon>Tracheophyta</taxon>
        <taxon>Spermatophyta</taxon>
        <taxon>Magnoliopsida</taxon>
        <taxon>eudicotyledons</taxon>
        <taxon>Gunneridae</taxon>
        <taxon>Pentapetalae</taxon>
        <taxon>rosids</taxon>
        <taxon>fabids</taxon>
        <taxon>Fabales</taxon>
        <taxon>Fabaceae</taxon>
        <taxon>Papilionoideae</taxon>
        <taxon>50 kb inversion clade</taxon>
        <taxon>NPAAA clade</taxon>
        <taxon>Hologalegina</taxon>
        <taxon>IRL clade</taxon>
        <taxon>Trifolieae</taxon>
        <taxon>Trifolium</taxon>
    </lineage>
</organism>
<evidence type="ECO:0000313" key="1">
    <source>
        <dbReference type="EMBL" id="MCI33079.1"/>
    </source>
</evidence>
<accession>A0A392R9Y5</accession>
<feature type="non-terminal residue" evidence="1">
    <location>
        <position position="75"/>
    </location>
</feature>
<dbReference type="Proteomes" id="UP000265520">
    <property type="component" value="Unassembled WGS sequence"/>
</dbReference>
<proteinExistence type="predicted"/>
<name>A0A392R9Y5_9FABA</name>
<keyword evidence="2" id="KW-1185">Reference proteome</keyword>
<protein>
    <submittedName>
        <fullName evidence="1">Uncharacterized protein</fullName>
    </submittedName>
</protein>
<dbReference type="AlphaFoldDB" id="A0A392R9Y5"/>
<evidence type="ECO:0000313" key="2">
    <source>
        <dbReference type="Proteomes" id="UP000265520"/>
    </source>
</evidence>
<dbReference type="EMBL" id="LXQA010201349">
    <property type="protein sequence ID" value="MCI33079.1"/>
    <property type="molecule type" value="Genomic_DNA"/>
</dbReference>
<reference evidence="1 2" key="1">
    <citation type="journal article" date="2018" name="Front. Plant Sci.">
        <title>Red Clover (Trifolium pratense) and Zigzag Clover (T. medium) - A Picture of Genomic Similarities and Differences.</title>
        <authorList>
            <person name="Dluhosova J."/>
            <person name="Istvanek J."/>
            <person name="Nedelnik J."/>
            <person name="Repkova J."/>
        </authorList>
    </citation>
    <scope>NUCLEOTIDE SEQUENCE [LARGE SCALE GENOMIC DNA]</scope>
    <source>
        <strain evidence="2">cv. 10/8</strain>
        <tissue evidence="1">Leaf</tissue>
    </source>
</reference>
<sequence>MSHSIYYVPPQAEASSSKHLYLYCRCCALRDPPPNHLCQEDFRYKEPVEPSALISLLGHEGAAGGSSTGSRTTSQ</sequence>